<keyword evidence="6" id="KW-1185">Reference proteome</keyword>
<evidence type="ECO:0000313" key="5">
    <source>
        <dbReference type="EMBL" id="MBB5888710.1"/>
    </source>
</evidence>
<dbReference type="InterPro" id="IPR013324">
    <property type="entry name" value="RNA_pol_sigma_r3/r4-like"/>
</dbReference>
<dbReference type="Proteomes" id="UP000562464">
    <property type="component" value="Unassembled WGS sequence"/>
</dbReference>
<feature type="coiled-coil region" evidence="4">
    <location>
        <begin position="49"/>
        <end position="76"/>
    </location>
</feature>
<gene>
    <name evidence="5" type="ORF">HNQ37_001623</name>
</gene>
<dbReference type="InterPro" id="IPR036388">
    <property type="entry name" value="WH-like_DNA-bd_sf"/>
</dbReference>
<evidence type="ECO:0000256" key="1">
    <source>
        <dbReference type="ARBA" id="ARBA00008720"/>
    </source>
</evidence>
<evidence type="ECO:0000256" key="4">
    <source>
        <dbReference type="SAM" id="Coils"/>
    </source>
</evidence>
<evidence type="ECO:0000256" key="3">
    <source>
        <dbReference type="HAMAP-Rule" id="MF_00245"/>
    </source>
</evidence>
<dbReference type="PANTHER" id="PTHR40083">
    <property type="entry name" value="UPF0122 PROTEIN CBO2450/CLC_2298"/>
    <property type="match status" value="1"/>
</dbReference>
<keyword evidence="4" id="KW-0175">Coiled coil</keyword>
<dbReference type="Gene3D" id="1.10.10.10">
    <property type="entry name" value="Winged helix-like DNA-binding domain superfamily/Winged helix DNA-binding domain"/>
    <property type="match status" value="1"/>
</dbReference>
<proteinExistence type="inferred from homology"/>
<organism evidence="5 6">
    <name type="scientific">Lactovum miscens</name>
    <dbReference type="NCBI Taxonomy" id="190387"/>
    <lineage>
        <taxon>Bacteria</taxon>
        <taxon>Bacillati</taxon>
        <taxon>Bacillota</taxon>
        <taxon>Bacilli</taxon>
        <taxon>Lactobacillales</taxon>
        <taxon>Streptococcaceae</taxon>
        <taxon>Lactovum</taxon>
    </lineage>
</organism>
<dbReference type="AlphaFoldDB" id="A0A841CC25"/>
<comment type="function">
    <text evidence="2 3">Might take part in the signal recognition particle (SRP) pathway. This is inferred from the conservation of its genetic proximity to ftsY/ffh. May be a regulatory protein.</text>
</comment>
<comment type="caution">
    <text evidence="5">The sequence shown here is derived from an EMBL/GenBank/DDBJ whole genome shotgun (WGS) entry which is preliminary data.</text>
</comment>
<dbReference type="NCBIfam" id="NF045758">
    <property type="entry name" value="YlxM"/>
    <property type="match status" value="1"/>
</dbReference>
<dbReference type="PANTHER" id="PTHR40083:SF1">
    <property type="entry name" value="UPF0122 PROTEIN YLXM"/>
    <property type="match status" value="1"/>
</dbReference>
<name>A0A841CC25_9LACT</name>
<accession>A0A841CC25</accession>
<reference evidence="5 6" key="1">
    <citation type="submission" date="2020-08" db="EMBL/GenBank/DDBJ databases">
        <title>Genomic Encyclopedia of Type Strains, Phase IV (KMG-IV): sequencing the most valuable type-strain genomes for metagenomic binning, comparative biology and taxonomic classification.</title>
        <authorList>
            <person name="Goeker M."/>
        </authorList>
    </citation>
    <scope>NUCLEOTIDE SEQUENCE [LARGE SCALE GENOMIC DNA]</scope>
    <source>
        <strain evidence="5 6">DSM 14925</strain>
    </source>
</reference>
<dbReference type="InterPro" id="IPR007394">
    <property type="entry name" value="UPF0122"/>
</dbReference>
<dbReference type="SUPFAM" id="SSF88659">
    <property type="entry name" value="Sigma3 and sigma4 domains of RNA polymerase sigma factors"/>
    <property type="match status" value="1"/>
</dbReference>
<dbReference type="Pfam" id="PF04297">
    <property type="entry name" value="UPF0122"/>
    <property type="match status" value="1"/>
</dbReference>
<evidence type="ECO:0000256" key="2">
    <source>
        <dbReference type="ARBA" id="ARBA00024764"/>
    </source>
</evidence>
<evidence type="ECO:0000313" key="6">
    <source>
        <dbReference type="Proteomes" id="UP000562464"/>
    </source>
</evidence>
<comment type="similarity">
    <text evidence="1 3">Belongs to the UPF0122 family.</text>
</comment>
<sequence length="106" mass="12491">MTLEKTNFINNLLDFYEELLNEKQQAALSMYYAEDFSLSEIAENMDMTKQAASDLIKRSEKKLENFEEKLQLSKSEQARNEEISNLINKYHTFPELCSDLEKLKEL</sequence>
<dbReference type="RefSeq" id="WP_183541048.1">
    <property type="nucleotide sequence ID" value="NZ_JACHHV010000042.1"/>
</dbReference>
<dbReference type="EMBL" id="JACHHV010000042">
    <property type="protein sequence ID" value="MBB5888710.1"/>
    <property type="molecule type" value="Genomic_DNA"/>
</dbReference>
<protein>
    <recommendedName>
        <fullName evidence="3">UPF0122 protein HNQ37_001623</fullName>
    </recommendedName>
</protein>
<dbReference type="HAMAP" id="MF_00245">
    <property type="entry name" value="UPF0122"/>
    <property type="match status" value="1"/>
</dbReference>
<dbReference type="InterPro" id="IPR054831">
    <property type="entry name" value="UPF0122_fam_protein"/>
</dbReference>